<sequence>MKKYMCILATKSQFLQRGHVQVRTSKSILRVIADDLICLLNLKTPMNFRG</sequence>
<protein>
    <submittedName>
        <fullName evidence="1">Uncharacterized protein</fullName>
    </submittedName>
</protein>
<organism evidence="1">
    <name type="scientific">Rhizophora mucronata</name>
    <name type="common">Asiatic mangrove</name>
    <dbReference type="NCBI Taxonomy" id="61149"/>
    <lineage>
        <taxon>Eukaryota</taxon>
        <taxon>Viridiplantae</taxon>
        <taxon>Streptophyta</taxon>
        <taxon>Embryophyta</taxon>
        <taxon>Tracheophyta</taxon>
        <taxon>Spermatophyta</taxon>
        <taxon>Magnoliopsida</taxon>
        <taxon>eudicotyledons</taxon>
        <taxon>Gunneridae</taxon>
        <taxon>Pentapetalae</taxon>
        <taxon>rosids</taxon>
        <taxon>fabids</taxon>
        <taxon>Malpighiales</taxon>
        <taxon>Rhizophoraceae</taxon>
        <taxon>Rhizophora</taxon>
    </lineage>
</organism>
<accession>A0A2P2P5D9</accession>
<evidence type="ECO:0000313" key="1">
    <source>
        <dbReference type="EMBL" id="MBX49962.1"/>
    </source>
</evidence>
<name>A0A2P2P5D9_RHIMU</name>
<reference evidence="1" key="1">
    <citation type="submission" date="2018-02" db="EMBL/GenBank/DDBJ databases">
        <title>Rhizophora mucronata_Transcriptome.</title>
        <authorList>
            <person name="Meera S.P."/>
            <person name="Sreeshan A."/>
            <person name="Augustine A."/>
        </authorList>
    </citation>
    <scope>NUCLEOTIDE SEQUENCE</scope>
    <source>
        <tissue evidence="1">Leaf</tissue>
    </source>
</reference>
<dbReference type="EMBL" id="GGEC01069478">
    <property type="protein sequence ID" value="MBX49962.1"/>
    <property type="molecule type" value="Transcribed_RNA"/>
</dbReference>
<dbReference type="AlphaFoldDB" id="A0A2P2P5D9"/>
<proteinExistence type="predicted"/>